<dbReference type="Proteomes" id="UP000244081">
    <property type="component" value="Unassembled WGS sequence"/>
</dbReference>
<dbReference type="AlphaFoldDB" id="A0A2T5VEV7"/>
<dbReference type="RefSeq" id="WP_107987875.1">
    <property type="nucleotide sequence ID" value="NZ_QAYG01000001.1"/>
</dbReference>
<evidence type="ECO:0000259" key="1">
    <source>
        <dbReference type="Pfam" id="PF03992"/>
    </source>
</evidence>
<gene>
    <name evidence="2" type="ORF">C8N35_101323</name>
</gene>
<keyword evidence="3" id="KW-1185">Reference proteome</keyword>
<sequence>MSEHIHWMLELALKEGAADDLKALMREMVDATKADEPGALIYEWFIDEAETSVHIYERYADSAATMVHLNNFGTKFAARFMELVKPTRMTVYGAPDETVSAALKRLNATFMSEIGGFAR</sequence>
<proteinExistence type="predicted"/>
<name>A0A2T5VEV7_9HYPH</name>
<protein>
    <submittedName>
        <fullName evidence="2">Quinol monooxygenase YgiN</fullName>
    </submittedName>
</protein>
<reference evidence="2 3" key="1">
    <citation type="submission" date="2018-04" db="EMBL/GenBank/DDBJ databases">
        <title>Genomic Encyclopedia of Archaeal and Bacterial Type Strains, Phase II (KMG-II): from individual species to whole genera.</title>
        <authorList>
            <person name="Goeker M."/>
        </authorList>
    </citation>
    <scope>NUCLEOTIDE SEQUENCE [LARGE SCALE GENOMIC DNA]</scope>
    <source>
        <strain evidence="2 3">DSM 23382</strain>
    </source>
</reference>
<dbReference type="OrthoDB" id="2082794at2"/>
<dbReference type="EMBL" id="QAYG01000001">
    <property type="protein sequence ID" value="PTW62283.1"/>
    <property type="molecule type" value="Genomic_DNA"/>
</dbReference>
<evidence type="ECO:0000313" key="3">
    <source>
        <dbReference type="Proteomes" id="UP000244081"/>
    </source>
</evidence>
<feature type="domain" description="ABM" evidence="1">
    <location>
        <begin position="8"/>
        <end position="71"/>
    </location>
</feature>
<evidence type="ECO:0000313" key="2">
    <source>
        <dbReference type="EMBL" id="PTW62283.1"/>
    </source>
</evidence>
<dbReference type="GO" id="GO:0004497">
    <property type="term" value="F:monooxygenase activity"/>
    <property type="evidence" value="ECO:0007669"/>
    <property type="project" value="UniProtKB-KW"/>
</dbReference>
<dbReference type="InterPro" id="IPR011008">
    <property type="entry name" value="Dimeric_a/b-barrel"/>
</dbReference>
<keyword evidence="2" id="KW-0503">Monooxygenase</keyword>
<dbReference type="SUPFAM" id="SSF54909">
    <property type="entry name" value="Dimeric alpha+beta barrel"/>
    <property type="match status" value="1"/>
</dbReference>
<dbReference type="Gene3D" id="3.30.70.100">
    <property type="match status" value="1"/>
</dbReference>
<comment type="caution">
    <text evidence="2">The sequence shown here is derived from an EMBL/GenBank/DDBJ whole genome shotgun (WGS) entry which is preliminary data.</text>
</comment>
<dbReference type="Pfam" id="PF03992">
    <property type="entry name" value="ABM"/>
    <property type="match status" value="1"/>
</dbReference>
<accession>A0A2T5VEV7</accession>
<dbReference type="InterPro" id="IPR007138">
    <property type="entry name" value="ABM_dom"/>
</dbReference>
<organism evidence="2 3">
    <name type="scientific">Breoghania corrubedonensis</name>
    <dbReference type="NCBI Taxonomy" id="665038"/>
    <lineage>
        <taxon>Bacteria</taxon>
        <taxon>Pseudomonadati</taxon>
        <taxon>Pseudomonadota</taxon>
        <taxon>Alphaproteobacteria</taxon>
        <taxon>Hyphomicrobiales</taxon>
        <taxon>Stappiaceae</taxon>
        <taxon>Breoghania</taxon>
    </lineage>
</organism>
<keyword evidence="2" id="KW-0560">Oxidoreductase</keyword>